<dbReference type="CDD" id="cd08003">
    <property type="entry name" value="WGR_PARP2_like"/>
    <property type="match status" value="1"/>
</dbReference>
<evidence type="ECO:0000256" key="2">
    <source>
        <dbReference type="ARBA" id="ARBA00012020"/>
    </source>
</evidence>
<reference evidence="13" key="1">
    <citation type="thesis" date="2021" institute="BYU ScholarsArchive" country="Provo, UT, USA">
        <title>Applications of and Algorithms for Genome Assembly and Genomic Analyses with an Emphasis on Marine Teleosts.</title>
        <authorList>
            <person name="Pickett B.D."/>
        </authorList>
    </citation>
    <scope>NUCLEOTIDE SEQUENCE</scope>
    <source>
        <strain evidence="13">HI-2016</strain>
    </source>
</reference>
<evidence type="ECO:0000259" key="11">
    <source>
        <dbReference type="PROSITE" id="PS50918"/>
    </source>
</evidence>
<keyword evidence="7" id="KW-0539">Nucleus</keyword>
<dbReference type="OrthoDB" id="429950at2759"/>
<dbReference type="InterPro" id="IPR036930">
    <property type="entry name" value="WGR_dom_sf"/>
</dbReference>
<dbReference type="AlphaFoldDB" id="A0A8T2MSR9"/>
<dbReference type="PANTHER" id="PTHR10459:SF60">
    <property type="entry name" value="POLY [ADP-RIBOSE] POLYMERASE 2"/>
    <property type="match status" value="1"/>
</dbReference>
<evidence type="ECO:0000256" key="8">
    <source>
        <dbReference type="ARBA" id="ARBA00024347"/>
    </source>
</evidence>
<evidence type="ECO:0000256" key="9">
    <source>
        <dbReference type="ARBA" id="ARBA00033987"/>
    </source>
</evidence>
<dbReference type="GO" id="GO:0006302">
    <property type="term" value="P:double-strand break repair"/>
    <property type="evidence" value="ECO:0007669"/>
    <property type="project" value="TreeGrafter"/>
</dbReference>
<dbReference type="GO" id="GO:0016779">
    <property type="term" value="F:nucleotidyltransferase activity"/>
    <property type="evidence" value="ECO:0007669"/>
    <property type="project" value="UniProtKB-KW"/>
</dbReference>
<evidence type="ECO:0000256" key="6">
    <source>
        <dbReference type="ARBA" id="ARBA00023027"/>
    </source>
</evidence>
<comment type="similarity">
    <text evidence="8">Belongs to the ARTD/PARP family.</text>
</comment>
<dbReference type="SUPFAM" id="SSF117839">
    <property type="entry name" value="WWE domain"/>
    <property type="match status" value="1"/>
</dbReference>
<proteinExistence type="inferred from homology"/>
<keyword evidence="3" id="KW-0328">Glycosyltransferase</keyword>
<dbReference type="GO" id="GO:0005730">
    <property type="term" value="C:nucleolus"/>
    <property type="evidence" value="ECO:0007669"/>
    <property type="project" value="TreeGrafter"/>
</dbReference>
<sequence length="356" mass="40065">MRRTRSARTKREENTENGESEPTSVWQWEVGEGQWEPYPPSACAQLDSAVHSGLDSVCLTVSTGTVYRVDLKKMIQINTVSKFQRKVRMHTLKTESGSDVASSTNQSACPASIKEEEEEGQPVAKKRRGEGRSQKASGSAPADEPDSSEVVKTVVMKGKAPVDSECTAKLGKAHVYSEGEDIYDVMLNQTNLQFNNNKYYLIQLLQDDNSKNYSVWMRWGRVGKAGQHSLMSCGSDLSQAKDIFKKKFFDKTKNDWERRAEFEKVVGKYDMVFMDYGCSEQVRQARLSASLSPPGLLPGMTWFSWITAAVSRRPTQTLGLRFLPCPRKRPPSWTASCSPSWNSSVTSKPWRSVCWR</sequence>
<comment type="catalytic activity">
    <reaction evidence="9">
        <text>NAD(+) + (ADP-D-ribosyl)n-acceptor = nicotinamide + (ADP-D-ribosyl)n+1-acceptor + H(+).</text>
        <dbReference type="EC" id="2.4.2.30"/>
    </reaction>
</comment>
<dbReference type="InterPro" id="IPR004170">
    <property type="entry name" value="WWE_dom"/>
</dbReference>
<feature type="compositionally biased region" description="Polar residues" evidence="10">
    <location>
        <begin position="94"/>
        <end position="109"/>
    </location>
</feature>
<dbReference type="EMBL" id="JAFBMS010000384">
    <property type="protein sequence ID" value="KAG9331114.1"/>
    <property type="molecule type" value="Genomic_DNA"/>
</dbReference>
<evidence type="ECO:0000313" key="13">
    <source>
        <dbReference type="EMBL" id="KAG9331114.1"/>
    </source>
</evidence>
<name>A0A8T2MSR9_9TELE</name>
<dbReference type="Proteomes" id="UP000824540">
    <property type="component" value="Unassembled WGS sequence"/>
</dbReference>
<dbReference type="Gene3D" id="3.30.720.50">
    <property type="match status" value="1"/>
</dbReference>
<dbReference type="InterPro" id="IPR008893">
    <property type="entry name" value="WGR_domain"/>
</dbReference>
<evidence type="ECO:0000256" key="10">
    <source>
        <dbReference type="SAM" id="MobiDB-lite"/>
    </source>
</evidence>
<dbReference type="GO" id="GO:0003950">
    <property type="term" value="F:NAD+ poly-ADP-ribosyltransferase activity"/>
    <property type="evidence" value="ECO:0007669"/>
    <property type="project" value="UniProtKB-EC"/>
</dbReference>
<dbReference type="GO" id="GO:0070212">
    <property type="term" value="P:protein poly-ADP-ribosylation"/>
    <property type="evidence" value="ECO:0007669"/>
    <property type="project" value="TreeGrafter"/>
</dbReference>
<keyword evidence="6" id="KW-0520">NAD</keyword>
<keyword evidence="14" id="KW-1185">Reference proteome</keyword>
<dbReference type="PROSITE" id="PS50918">
    <property type="entry name" value="WWE"/>
    <property type="match status" value="1"/>
</dbReference>
<dbReference type="InterPro" id="IPR037197">
    <property type="entry name" value="WWE_dom_sf"/>
</dbReference>
<dbReference type="Gene3D" id="2.20.140.10">
    <property type="entry name" value="WGR domain"/>
    <property type="match status" value="1"/>
</dbReference>
<gene>
    <name evidence="13" type="ORF">JZ751_020249</name>
</gene>
<dbReference type="PANTHER" id="PTHR10459">
    <property type="entry name" value="DNA LIGASE"/>
    <property type="match status" value="1"/>
</dbReference>
<feature type="region of interest" description="Disordered" evidence="10">
    <location>
        <begin position="93"/>
        <end position="151"/>
    </location>
</feature>
<comment type="caution">
    <text evidence="13">The sequence shown here is derived from an EMBL/GenBank/DDBJ whole genome shotgun (WGS) entry which is preliminary data.</text>
</comment>
<evidence type="ECO:0000259" key="12">
    <source>
        <dbReference type="PROSITE" id="PS51977"/>
    </source>
</evidence>
<evidence type="ECO:0000256" key="1">
    <source>
        <dbReference type="ARBA" id="ARBA00004123"/>
    </source>
</evidence>
<keyword evidence="4" id="KW-0808">Transferase</keyword>
<feature type="domain" description="WWE" evidence="11">
    <location>
        <begin position="12"/>
        <end position="89"/>
    </location>
</feature>
<evidence type="ECO:0000313" key="14">
    <source>
        <dbReference type="Proteomes" id="UP000824540"/>
    </source>
</evidence>
<comment type="subcellular location">
    <subcellularLocation>
        <location evidence="1">Nucleus</location>
    </subcellularLocation>
</comment>
<dbReference type="Pfam" id="PF05406">
    <property type="entry name" value="WGR"/>
    <property type="match status" value="1"/>
</dbReference>
<dbReference type="FunFam" id="2.20.140.10:FF:000001">
    <property type="entry name" value="Poly [ADP-ribose] polymerase"/>
    <property type="match status" value="1"/>
</dbReference>
<dbReference type="EC" id="2.4.2.30" evidence="2"/>
<organism evidence="13 14">
    <name type="scientific">Albula glossodonta</name>
    <name type="common">roundjaw bonefish</name>
    <dbReference type="NCBI Taxonomy" id="121402"/>
    <lineage>
        <taxon>Eukaryota</taxon>
        <taxon>Metazoa</taxon>
        <taxon>Chordata</taxon>
        <taxon>Craniata</taxon>
        <taxon>Vertebrata</taxon>
        <taxon>Euteleostomi</taxon>
        <taxon>Actinopterygii</taxon>
        <taxon>Neopterygii</taxon>
        <taxon>Teleostei</taxon>
        <taxon>Albuliformes</taxon>
        <taxon>Albulidae</taxon>
        <taxon>Albula</taxon>
    </lineage>
</organism>
<accession>A0A8T2MSR9</accession>
<evidence type="ECO:0000256" key="7">
    <source>
        <dbReference type="ARBA" id="ARBA00023242"/>
    </source>
</evidence>
<dbReference type="Pfam" id="PF02825">
    <property type="entry name" value="WWE"/>
    <property type="match status" value="1"/>
</dbReference>
<dbReference type="SUPFAM" id="SSF142921">
    <property type="entry name" value="WGR domain-like"/>
    <property type="match status" value="1"/>
</dbReference>
<keyword evidence="5" id="KW-0548">Nucleotidyltransferase</keyword>
<feature type="domain" description="WGR" evidence="12">
    <location>
        <begin position="172"/>
        <end position="269"/>
    </location>
</feature>
<dbReference type="GO" id="GO:1990404">
    <property type="term" value="F:NAD+-protein mono-ADP-ribosyltransferase activity"/>
    <property type="evidence" value="ECO:0007669"/>
    <property type="project" value="TreeGrafter"/>
</dbReference>
<evidence type="ECO:0000256" key="5">
    <source>
        <dbReference type="ARBA" id="ARBA00022695"/>
    </source>
</evidence>
<dbReference type="InterPro" id="IPR050800">
    <property type="entry name" value="ARTD/PARP"/>
</dbReference>
<protein>
    <recommendedName>
        <fullName evidence="2">NAD(+) ADP-ribosyltransferase</fullName>
        <ecNumber evidence="2">2.4.2.30</ecNumber>
    </recommendedName>
</protein>
<feature type="region of interest" description="Disordered" evidence="10">
    <location>
        <begin position="1"/>
        <end position="24"/>
    </location>
</feature>
<evidence type="ECO:0000256" key="3">
    <source>
        <dbReference type="ARBA" id="ARBA00022676"/>
    </source>
</evidence>
<dbReference type="PROSITE" id="PS51977">
    <property type="entry name" value="WGR"/>
    <property type="match status" value="1"/>
</dbReference>
<evidence type="ECO:0000256" key="4">
    <source>
        <dbReference type="ARBA" id="ARBA00022679"/>
    </source>
</evidence>
<dbReference type="SMART" id="SM00773">
    <property type="entry name" value="WGR"/>
    <property type="match status" value="1"/>
</dbReference>